<dbReference type="RefSeq" id="WP_130981185.1">
    <property type="nucleotide sequence ID" value="NZ_SISG01000001.1"/>
</dbReference>
<name>A0A4Q9GSG3_9MICO</name>
<dbReference type="Proteomes" id="UP000294194">
    <property type="component" value="Unassembled WGS sequence"/>
</dbReference>
<gene>
    <name evidence="1" type="ORF">EYE40_06475</name>
</gene>
<evidence type="ECO:0000313" key="1">
    <source>
        <dbReference type="EMBL" id="TBN57074.1"/>
    </source>
</evidence>
<accession>A0A4Q9GSG3</accession>
<reference evidence="2" key="1">
    <citation type="submission" date="2019-02" db="EMBL/GenBank/DDBJ databases">
        <title>Glaciihabitans arcticus sp. nov., a psychrotolerant bacterium isolated from polar soil.</title>
        <authorList>
            <person name="Dahal R.H."/>
        </authorList>
    </citation>
    <scope>NUCLEOTIDE SEQUENCE [LARGE SCALE GENOMIC DNA]</scope>
    <source>
        <strain evidence="2">RP-3-7</strain>
    </source>
</reference>
<proteinExistence type="predicted"/>
<evidence type="ECO:0000313" key="2">
    <source>
        <dbReference type="Proteomes" id="UP000294194"/>
    </source>
</evidence>
<dbReference type="EMBL" id="SISG01000001">
    <property type="protein sequence ID" value="TBN57074.1"/>
    <property type="molecule type" value="Genomic_DNA"/>
</dbReference>
<dbReference type="AlphaFoldDB" id="A0A4Q9GSG3"/>
<organism evidence="1 2">
    <name type="scientific">Glaciihabitans arcticus</name>
    <dbReference type="NCBI Taxonomy" id="2668039"/>
    <lineage>
        <taxon>Bacteria</taxon>
        <taxon>Bacillati</taxon>
        <taxon>Actinomycetota</taxon>
        <taxon>Actinomycetes</taxon>
        <taxon>Micrococcales</taxon>
        <taxon>Microbacteriaceae</taxon>
        <taxon>Glaciihabitans</taxon>
    </lineage>
</organism>
<comment type="caution">
    <text evidence="1">The sequence shown here is derived from an EMBL/GenBank/DDBJ whole genome shotgun (WGS) entry which is preliminary data.</text>
</comment>
<keyword evidence="2" id="KW-1185">Reference proteome</keyword>
<protein>
    <submittedName>
        <fullName evidence="1">Uncharacterized protein</fullName>
    </submittedName>
</protein>
<sequence length="257" mass="28137">MNNDLPRLPSSTLQVVLNLGEKTASRLGLPRGFEHPELDAEWDEEAKVTVVSIGFERGDIHLDVSSDGIDLHYHRPDGESTDVSPFPRTAADALLTWATAFAKDVHALMPGLEQNAEEAAAWQEAGYSIYVCETDPAQLDLLDVEIEGEILMLPWLGAGSVDHQHADGDNHPIELLWTEGAGDPDTPIARAWLDPRTEEPRSSGAPGTDWSRVGLSEPEALRWLESLYLNHHVIEDPASAVFFAALERIAGIDGLPR</sequence>